<name>A0A0A6PF73_9GAMM</name>
<organism evidence="2 3">
    <name type="scientific">Candidatus Thiomargarita nelsonii</name>
    <dbReference type="NCBI Taxonomy" id="1003181"/>
    <lineage>
        <taxon>Bacteria</taxon>
        <taxon>Pseudomonadati</taxon>
        <taxon>Pseudomonadota</taxon>
        <taxon>Gammaproteobacteria</taxon>
        <taxon>Thiotrichales</taxon>
        <taxon>Thiotrichaceae</taxon>
        <taxon>Thiomargarita</taxon>
    </lineage>
</organism>
<keyword evidence="1" id="KW-0472">Membrane</keyword>
<evidence type="ECO:0000313" key="2">
    <source>
        <dbReference type="EMBL" id="KHD08912.1"/>
    </source>
</evidence>
<dbReference type="EMBL" id="JSZA02000031">
    <property type="protein sequence ID" value="KHD08912.1"/>
    <property type="molecule type" value="Genomic_DNA"/>
</dbReference>
<keyword evidence="3" id="KW-1185">Reference proteome</keyword>
<keyword evidence="1" id="KW-0812">Transmembrane</keyword>
<feature type="transmembrane region" description="Helical" evidence="1">
    <location>
        <begin position="20"/>
        <end position="37"/>
    </location>
</feature>
<proteinExistence type="predicted"/>
<sequence>MNAALLSLEQTPPLSVPFRFFLTAPLFGILGGLFLLYDGSLVFNNRWHPDSLAMVHLFTLGFITMVMFGAILQLLPVLMVSPVPRPVLVSTVLHILLTLGTLSLVLAFVSGQAWLMLCAVVLLGLSFVLFISIVAYCLIRIKTRNAIFTAMGLALSGLLVTVVLGIGLAMFLGLVITLPLPLVLTDLHLTWGLVGWIALLVMSVAYQVVPMFQITPEYPPTLTRWLIPLIFIILLVWTPLYILANLNKIPVFVPQLLIGLMGVGLSVFAIVTLNIQARRLRKLPDVTLNYWRVGMVGLLLSVILAVLSLSPVFLVVLFIGGFVLPVIQGMLYKITPFLVWLHLQNQRVNLGIKIPNMKQVISDRQARRQFWVYLVALGLLMGAVLGPFYVSYAAGIALICSFLLLAYDLYSALRLYKSVSRKIMASR</sequence>
<evidence type="ECO:0000256" key="1">
    <source>
        <dbReference type="SAM" id="Phobius"/>
    </source>
</evidence>
<feature type="transmembrane region" description="Helical" evidence="1">
    <location>
        <begin position="114"/>
        <end position="139"/>
    </location>
</feature>
<feature type="transmembrane region" description="Helical" evidence="1">
    <location>
        <begin position="256"/>
        <end position="277"/>
    </location>
</feature>
<dbReference type="Proteomes" id="UP000030428">
    <property type="component" value="Unassembled WGS sequence"/>
</dbReference>
<feature type="transmembrane region" description="Helical" evidence="1">
    <location>
        <begin position="221"/>
        <end position="244"/>
    </location>
</feature>
<protein>
    <submittedName>
        <fullName evidence="2">Uncharacterized protein</fullName>
    </submittedName>
</protein>
<feature type="transmembrane region" description="Helical" evidence="1">
    <location>
        <begin position="370"/>
        <end position="390"/>
    </location>
</feature>
<reference evidence="2 3" key="1">
    <citation type="journal article" date="2016" name="Front. Microbiol.">
        <title>Single-Cell (Meta-)Genomics of a Dimorphic Candidatus Thiomargarita nelsonii Reveals Genomic Plasticity.</title>
        <authorList>
            <person name="Flood B.E."/>
            <person name="Fliss P."/>
            <person name="Jones D.S."/>
            <person name="Dick G.J."/>
            <person name="Jain S."/>
            <person name="Kaster A.K."/>
            <person name="Winkel M."/>
            <person name="Mussmann M."/>
            <person name="Bailey J."/>
        </authorList>
    </citation>
    <scope>NUCLEOTIDE SEQUENCE [LARGE SCALE GENOMIC DNA]</scope>
    <source>
        <strain evidence="2">Hydrate Ridge</strain>
    </source>
</reference>
<feature type="transmembrane region" description="Helical" evidence="1">
    <location>
        <begin position="57"/>
        <end position="80"/>
    </location>
</feature>
<dbReference type="AlphaFoldDB" id="A0A0A6PF73"/>
<comment type="caution">
    <text evidence="2">The sequence shown here is derived from an EMBL/GenBank/DDBJ whole genome shotgun (WGS) entry which is preliminary data.</text>
</comment>
<accession>A0A0A6PF73</accession>
<gene>
    <name evidence="2" type="ORF">PN36_10265</name>
</gene>
<evidence type="ECO:0000313" key="3">
    <source>
        <dbReference type="Proteomes" id="UP000030428"/>
    </source>
</evidence>
<feature type="transmembrane region" description="Helical" evidence="1">
    <location>
        <begin position="188"/>
        <end position="209"/>
    </location>
</feature>
<feature type="transmembrane region" description="Helical" evidence="1">
    <location>
        <begin position="289"/>
        <end position="307"/>
    </location>
</feature>
<feature type="transmembrane region" description="Helical" evidence="1">
    <location>
        <begin position="396"/>
        <end position="416"/>
    </location>
</feature>
<feature type="transmembrane region" description="Helical" evidence="1">
    <location>
        <begin position="151"/>
        <end position="176"/>
    </location>
</feature>
<keyword evidence="1" id="KW-1133">Transmembrane helix</keyword>
<feature type="transmembrane region" description="Helical" evidence="1">
    <location>
        <begin position="87"/>
        <end position="108"/>
    </location>
</feature>
<feature type="transmembrane region" description="Helical" evidence="1">
    <location>
        <begin position="313"/>
        <end position="332"/>
    </location>
</feature>